<gene>
    <name evidence="2" type="ORF">GCM10007932_13350</name>
</gene>
<comment type="caution">
    <text evidence="2">The sequence shown here is derived from an EMBL/GenBank/DDBJ whole genome shotgun (WGS) entry which is preliminary data.</text>
</comment>
<organism evidence="2 3">
    <name type="scientific">Vibrio penaeicida</name>
    <dbReference type="NCBI Taxonomy" id="104609"/>
    <lineage>
        <taxon>Bacteria</taxon>
        <taxon>Pseudomonadati</taxon>
        <taxon>Pseudomonadota</taxon>
        <taxon>Gammaproteobacteria</taxon>
        <taxon>Vibrionales</taxon>
        <taxon>Vibrionaceae</taxon>
        <taxon>Vibrio</taxon>
    </lineage>
</organism>
<dbReference type="Proteomes" id="UP001156690">
    <property type="component" value="Unassembled WGS sequence"/>
</dbReference>
<protein>
    <recommendedName>
        <fullName evidence="4">Lipoprotein</fullName>
    </recommendedName>
</protein>
<feature type="signal peptide" evidence="1">
    <location>
        <begin position="1"/>
        <end position="21"/>
    </location>
</feature>
<proteinExistence type="predicted"/>
<accession>A0AAV5NNF3</accession>
<evidence type="ECO:0008006" key="4">
    <source>
        <dbReference type="Google" id="ProtNLM"/>
    </source>
</evidence>
<keyword evidence="3" id="KW-1185">Reference proteome</keyword>
<feature type="chain" id="PRO_5044000182" description="Lipoprotein" evidence="1">
    <location>
        <begin position="22"/>
        <end position="121"/>
    </location>
</feature>
<evidence type="ECO:0000313" key="2">
    <source>
        <dbReference type="EMBL" id="GLQ71975.1"/>
    </source>
</evidence>
<sequence length="121" mass="13715">MKLRTLTVISSLLLAACSVNNYQATKPSASEKDIEIAKESLAHIPNLTVTDEGYIEYIKSLPGGSGYFWKTTTINKISKEWSCQHAYKFLERGFVTRMFFKGQGGREEYFDKARCDAEETN</sequence>
<reference evidence="3" key="1">
    <citation type="journal article" date="2019" name="Int. J. Syst. Evol. Microbiol.">
        <title>The Global Catalogue of Microorganisms (GCM) 10K type strain sequencing project: providing services to taxonomists for standard genome sequencing and annotation.</title>
        <authorList>
            <consortium name="The Broad Institute Genomics Platform"/>
            <consortium name="The Broad Institute Genome Sequencing Center for Infectious Disease"/>
            <person name="Wu L."/>
            <person name="Ma J."/>
        </authorList>
    </citation>
    <scope>NUCLEOTIDE SEQUENCE [LARGE SCALE GENOMIC DNA]</scope>
    <source>
        <strain evidence="3">NBRC 15640</strain>
    </source>
</reference>
<dbReference type="AlphaFoldDB" id="A0AAV5NNF3"/>
<evidence type="ECO:0000256" key="1">
    <source>
        <dbReference type="SAM" id="SignalP"/>
    </source>
</evidence>
<evidence type="ECO:0000313" key="3">
    <source>
        <dbReference type="Proteomes" id="UP001156690"/>
    </source>
</evidence>
<dbReference type="EMBL" id="BSNX01000009">
    <property type="protein sequence ID" value="GLQ71975.1"/>
    <property type="molecule type" value="Genomic_DNA"/>
</dbReference>
<dbReference type="PROSITE" id="PS51257">
    <property type="entry name" value="PROKAR_LIPOPROTEIN"/>
    <property type="match status" value="1"/>
</dbReference>
<dbReference type="RefSeq" id="WP_126609531.1">
    <property type="nucleotide sequence ID" value="NZ_AP025144.1"/>
</dbReference>
<name>A0AAV5NNF3_9VIBR</name>
<keyword evidence="1" id="KW-0732">Signal</keyword>